<evidence type="ECO:0000259" key="3">
    <source>
        <dbReference type="Pfam" id="PF00501"/>
    </source>
</evidence>
<dbReference type="Pfam" id="PF23562">
    <property type="entry name" value="AMP-binding_C_3"/>
    <property type="match status" value="1"/>
</dbReference>
<evidence type="ECO:0000313" key="5">
    <source>
        <dbReference type="Proteomes" id="UP001157418"/>
    </source>
</evidence>
<keyword evidence="5" id="KW-1185">Reference proteome</keyword>
<sequence length="479" mass="53401">MNIVRFLVDLHDAREKYVYEPIKSDDVAAVIYTSGTTGNPKGVMLTHSNLLHQVHNLWDIIPAGPGDRFVSMLPPWHAYERALEYFIFSLGIEQVYTNMKYLKDDLRHYQPQFIISVPLVFETLYNGIQKQISTSSAIRKLIALSLIKISLAYMEFKNIYQGKCLSRSQKQPSYIAATLDWIYAQIIATILLPLHLLAKKLVYIKIHSTIGISKAGICGGGSLPLHVDKFFEAIGTKVQVGYGLTESSPVIAARQPNLNVLSSVGRPLRHTEIKIVHDETGEDLPLGSKGIVKARGPQIMQGYYKNPVATKEAIDEDGWLNTGDIGWICPSHSLGRSRNSGGIIVLEGRAKDTIVLSTGENVEPEQIEEAAIRSNLIQQIVVIGQDQRRLGAIIVPNKEEIFLASKNSSSNAQLTKDQMAGILSQELRKWTSDCSFQVGPILVIEKPFTIDSGLMTATMKIRRNKVVELYKDQIDDLYK</sequence>
<dbReference type="GO" id="GO:0009507">
    <property type="term" value="C:chloroplast"/>
    <property type="evidence" value="ECO:0007669"/>
    <property type="project" value="TreeGrafter"/>
</dbReference>
<evidence type="ECO:0000313" key="4">
    <source>
        <dbReference type="EMBL" id="CAH1441427.1"/>
    </source>
</evidence>
<dbReference type="EMBL" id="CAKMRJ010005412">
    <property type="protein sequence ID" value="CAH1441427.1"/>
    <property type="molecule type" value="Genomic_DNA"/>
</dbReference>
<comment type="caution">
    <text evidence="4">The sequence shown here is derived from an EMBL/GenBank/DDBJ whole genome shotgun (WGS) entry which is preliminary data.</text>
</comment>
<dbReference type="Pfam" id="PF00501">
    <property type="entry name" value="AMP-binding"/>
    <property type="match status" value="1"/>
</dbReference>
<dbReference type="PRINTS" id="PR00154">
    <property type="entry name" value="AMPBINDING"/>
</dbReference>
<dbReference type="Gene3D" id="3.30.300.30">
    <property type="match status" value="1"/>
</dbReference>
<dbReference type="Gene3D" id="3.40.50.12780">
    <property type="entry name" value="N-terminal domain of ligase-like"/>
    <property type="match status" value="1"/>
</dbReference>
<feature type="domain" description="AMP-dependent synthetase/ligase" evidence="3">
    <location>
        <begin position="18"/>
        <end position="304"/>
    </location>
</feature>
<dbReference type="SUPFAM" id="SSF56801">
    <property type="entry name" value="Acetyl-CoA synthetase-like"/>
    <property type="match status" value="1"/>
</dbReference>
<dbReference type="PANTHER" id="PTHR43813">
    <property type="entry name" value="ACYL-ACTIVATING ENZYME 16, CHLOROPLASTIC-RELATED"/>
    <property type="match status" value="1"/>
</dbReference>
<dbReference type="GO" id="GO:0030497">
    <property type="term" value="P:fatty acid elongation"/>
    <property type="evidence" value="ECO:0007669"/>
    <property type="project" value="TreeGrafter"/>
</dbReference>
<reference evidence="4 5" key="1">
    <citation type="submission" date="2022-01" db="EMBL/GenBank/DDBJ databases">
        <authorList>
            <person name="Xiong W."/>
            <person name="Schranz E."/>
        </authorList>
    </citation>
    <scope>NUCLEOTIDE SEQUENCE [LARGE SCALE GENOMIC DNA]</scope>
</reference>
<gene>
    <name evidence="4" type="ORF">LVIROSA_LOCUS27488</name>
</gene>
<dbReference type="PROSITE" id="PS00455">
    <property type="entry name" value="AMP_BINDING"/>
    <property type="match status" value="1"/>
</dbReference>
<proteinExistence type="predicted"/>
<accession>A0AAU9NU06</accession>
<dbReference type="InterPro" id="IPR000873">
    <property type="entry name" value="AMP-dep_synth/lig_dom"/>
</dbReference>
<name>A0AAU9NU06_9ASTR</name>
<dbReference type="InterPro" id="IPR020845">
    <property type="entry name" value="AMP-binding_CS"/>
</dbReference>
<comment type="pathway">
    <text evidence="1">Phytoalexin biosynthesis; 3,4',5-trihydroxystilbene biosynthesis; 3,4',5-trihydroxystilbene from trans-4-coumarate: step 1/2.</text>
</comment>
<organism evidence="4 5">
    <name type="scientific">Lactuca virosa</name>
    <dbReference type="NCBI Taxonomy" id="75947"/>
    <lineage>
        <taxon>Eukaryota</taxon>
        <taxon>Viridiplantae</taxon>
        <taxon>Streptophyta</taxon>
        <taxon>Embryophyta</taxon>
        <taxon>Tracheophyta</taxon>
        <taxon>Spermatophyta</taxon>
        <taxon>Magnoliopsida</taxon>
        <taxon>eudicotyledons</taxon>
        <taxon>Gunneridae</taxon>
        <taxon>Pentapetalae</taxon>
        <taxon>asterids</taxon>
        <taxon>campanulids</taxon>
        <taxon>Asterales</taxon>
        <taxon>Asteraceae</taxon>
        <taxon>Cichorioideae</taxon>
        <taxon>Cichorieae</taxon>
        <taxon>Lactucinae</taxon>
        <taxon>Lactuca</taxon>
    </lineage>
</organism>
<dbReference type="PANTHER" id="PTHR43813:SF1">
    <property type="entry name" value="ACYL-ACTIVATING ENZYME 16, CHLOROPLASTIC-RELATED"/>
    <property type="match status" value="1"/>
</dbReference>
<evidence type="ECO:0000256" key="2">
    <source>
        <dbReference type="ARBA" id="ARBA00023051"/>
    </source>
</evidence>
<dbReference type="InterPro" id="IPR042099">
    <property type="entry name" value="ANL_N_sf"/>
</dbReference>
<dbReference type="Gene3D" id="3.40.50.980">
    <property type="match status" value="1"/>
</dbReference>
<dbReference type="Proteomes" id="UP001157418">
    <property type="component" value="Unassembled WGS sequence"/>
</dbReference>
<dbReference type="GO" id="GO:0008922">
    <property type="term" value="F:long-chain fatty acid [acyl-carrier-protein] ligase activity"/>
    <property type="evidence" value="ECO:0007669"/>
    <property type="project" value="TreeGrafter"/>
</dbReference>
<evidence type="ECO:0000256" key="1">
    <source>
        <dbReference type="ARBA" id="ARBA00004930"/>
    </source>
</evidence>
<dbReference type="Gene3D" id="2.30.38.10">
    <property type="entry name" value="Luciferase, Domain 3"/>
    <property type="match status" value="1"/>
</dbReference>
<protein>
    <recommendedName>
        <fullName evidence="3">AMP-dependent synthetase/ligase domain-containing protein</fullName>
    </recommendedName>
</protein>
<dbReference type="InterPro" id="IPR020459">
    <property type="entry name" value="AMP-binding"/>
</dbReference>
<dbReference type="InterPro" id="IPR052987">
    <property type="entry name" value="Chloroplast_AMP-bd_Enzymes"/>
</dbReference>
<dbReference type="AlphaFoldDB" id="A0AAU9NU06"/>
<keyword evidence="2" id="KW-0587">Phenylpropanoid metabolism</keyword>
<dbReference type="GO" id="GO:0009698">
    <property type="term" value="P:phenylpropanoid metabolic process"/>
    <property type="evidence" value="ECO:0007669"/>
    <property type="project" value="UniProtKB-KW"/>
</dbReference>
<dbReference type="InterPro" id="IPR045851">
    <property type="entry name" value="AMP-bd_C_sf"/>
</dbReference>